<dbReference type="InterPro" id="IPR005170">
    <property type="entry name" value="Transptr-assoc_dom"/>
</dbReference>
<comment type="similarity">
    <text evidence="2">Belongs to the UPF0053 family.</text>
</comment>
<dbReference type="STRING" id="57664.SAMN05661003_1078"/>
<evidence type="ECO:0000256" key="4">
    <source>
        <dbReference type="ARBA" id="ARBA00022737"/>
    </source>
</evidence>
<evidence type="ECO:0000256" key="1">
    <source>
        <dbReference type="ARBA" id="ARBA00004651"/>
    </source>
</evidence>
<keyword evidence="9" id="KW-1185">Reference proteome</keyword>
<dbReference type="InterPro" id="IPR036318">
    <property type="entry name" value="FAD-bd_PCMH-like_sf"/>
</dbReference>
<accession>A0A1G7BS09</accession>
<protein>
    <submittedName>
        <fullName evidence="8">Magnesium and cobalt transporter</fullName>
    </submittedName>
</protein>
<dbReference type="PANTHER" id="PTHR22777:SF32">
    <property type="entry name" value="UPF0053 INNER MEMBRANE PROTEIN YFJD"/>
    <property type="match status" value="1"/>
</dbReference>
<dbReference type="GO" id="GO:0050660">
    <property type="term" value="F:flavin adenine dinucleotide binding"/>
    <property type="evidence" value="ECO:0007669"/>
    <property type="project" value="InterPro"/>
</dbReference>
<proteinExistence type="inferred from homology"/>
<dbReference type="Proteomes" id="UP000243205">
    <property type="component" value="Unassembled WGS sequence"/>
</dbReference>
<dbReference type="PROSITE" id="PS51371">
    <property type="entry name" value="CBS"/>
    <property type="match status" value="2"/>
</dbReference>
<dbReference type="InterPro" id="IPR016169">
    <property type="entry name" value="FAD-bd_PCMH_sub2"/>
</dbReference>
<dbReference type="Pfam" id="PF03471">
    <property type="entry name" value="CorC_HlyC"/>
    <property type="match status" value="1"/>
</dbReference>
<keyword evidence="5 6" id="KW-0129">CBS domain</keyword>
<dbReference type="SMART" id="SM01091">
    <property type="entry name" value="CorC_HlyC"/>
    <property type="match status" value="1"/>
</dbReference>
<evidence type="ECO:0000313" key="9">
    <source>
        <dbReference type="Proteomes" id="UP000243205"/>
    </source>
</evidence>
<dbReference type="InterPro" id="IPR046342">
    <property type="entry name" value="CBS_dom_sf"/>
</dbReference>
<feature type="domain" description="CBS" evidence="7">
    <location>
        <begin position="131"/>
        <end position="188"/>
    </location>
</feature>
<organism evidence="8 9">
    <name type="scientific">Desulfuromonas thiophila</name>
    <dbReference type="NCBI Taxonomy" id="57664"/>
    <lineage>
        <taxon>Bacteria</taxon>
        <taxon>Pseudomonadati</taxon>
        <taxon>Thermodesulfobacteriota</taxon>
        <taxon>Desulfuromonadia</taxon>
        <taxon>Desulfuromonadales</taxon>
        <taxon>Desulfuromonadaceae</taxon>
        <taxon>Desulfuromonas</taxon>
    </lineage>
</organism>
<dbReference type="SUPFAM" id="SSF56176">
    <property type="entry name" value="FAD-binding/transporter-associated domain-like"/>
    <property type="match status" value="1"/>
</dbReference>
<dbReference type="GO" id="GO:0005886">
    <property type="term" value="C:plasma membrane"/>
    <property type="evidence" value="ECO:0007669"/>
    <property type="project" value="UniProtKB-SubCell"/>
</dbReference>
<dbReference type="SUPFAM" id="SSF54631">
    <property type="entry name" value="CBS-domain pair"/>
    <property type="match status" value="1"/>
</dbReference>
<evidence type="ECO:0000256" key="3">
    <source>
        <dbReference type="ARBA" id="ARBA00022475"/>
    </source>
</evidence>
<gene>
    <name evidence="8" type="ORF">SAMN05661003_1078</name>
</gene>
<comment type="subcellular location">
    <subcellularLocation>
        <location evidence="1">Cell membrane</location>
        <topology evidence="1">Multi-pass membrane protein</topology>
    </subcellularLocation>
</comment>
<keyword evidence="3" id="KW-0472">Membrane</keyword>
<dbReference type="Gene3D" id="3.30.465.10">
    <property type="match status" value="1"/>
</dbReference>
<evidence type="ECO:0000256" key="5">
    <source>
        <dbReference type="ARBA" id="ARBA00023122"/>
    </source>
</evidence>
<dbReference type="OrthoDB" id="9798188at2"/>
<dbReference type="InterPro" id="IPR000644">
    <property type="entry name" value="CBS_dom"/>
</dbReference>
<keyword evidence="4" id="KW-0677">Repeat</keyword>
<reference evidence="9" key="1">
    <citation type="submission" date="2016-10" db="EMBL/GenBank/DDBJ databases">
        <authorList>
            <person name="Varghese N."/>
            <person name="Submissions S."/>
        </authorList>
    </citation>
    <scope>NUCLEOTIDE SEQUENCE [LARGE SCALE GENOMIC DNA]</scope>
    <source>
        <strain evidence="9">DSM 8987</strain>
    </source>
</reference>
<dbReference type="PANTHER" id="PTHR22777">
    <property type="entry name" value="HEMOLYSIN-RELATED"/>
    <property type="match status" value="1"/>
</dbReference>
<evidence type="ECO:0000259" key="7">
    <source>
        <dbReference type="PROSITE" id="PS51371"/>
    </source>
</evidence>
<dbReference type="AlphaFoldDB" id="A0A1G7BS09"/>
<dbReference type="CDD" id="cd04590">
    <property type="entry name" value="CBS_pair_CorC_HlyC_assoc"/>
    <property type="match status" value="1"/>
</dbReference>
<keyword evidence="3" id="KW-1003">Cell membrane</keyword>
<evidence type="ECO:0000256" key="6">
    <source>
        <dbReference type="PROSITE-ProRule" id="PRU00703"/>
    </source>
</evidence>
<name>A0A1G7BS09_9BACT</name>
<evidence type="ECO:0000313" key="8">
    <source>
        <dbReference type="EMBL" id="SDE29430.1"/>
    </source>
</evidence>
<dbReference type="RefSeq" id="WP_092078246.1">
    <property type="nucleotide sequence ID" value="NZ_FNAQ01000007.1"/>
</dbReference>
<evidence type="ECO:0000256" key="2">
    <source>
        <dbReference type="ARBA" id="ARBA00006337"/>
    </source>
</evidence>
<dbReference type="FunFam" id="3.10.580.10:FF:000002">
    <property type="entry name" value="Magnesium/cobalt efflux protein CorC"/>
    <property type="match status" value="1"/>
</dbReference>
<sequence length="287" mass="32889">MDGSDPDAKRPFWQRLFGWRRQPVFSEEELHELIQASEQQGVINAEEGEMFSSIIEFGETIVREEMIPRTEMHCCPVDARLSEMIEIIIRYGHSRIPVYEQTLDHIIGLVYAKDLLKYWGASDEAVSLRQIMRPPYFVPETKRIEELLHEFRSQRVHLAIAVDEYGGTSGLITLEDLIEEIIGDIKDEYDVEEDLLIDEGGGVVNVDARLNLYELEDHFDLPEIPRNQFDSVGGLLLHQLGRVPKTGEKLAYEQLCFEVLDSDARAIHRVRVWRCGAVAAEETYGAS</sequence>
<dbReference type="InterPro" id="IPR044751">
    <property type="entry name" value="Ion_transp-like_CBS"/>
</dbReference>
<dbReference type="EMBL" id="FNAQ01000007">
    <property type="protein sequence ID" value="SDE29430.1"/>
    <property type="molecule type" value="Genomic_DNA"/>
</dbReference>
<dbReference type="Gene3D" id="3.10.580.10">
    <property type="entry name" value="CBS-domain"/>
    <property type="match status" value="1"/>
</dbReference>
<feature type="domain" description="CBS" evidence="7">
    <location>
        <begin position="66"/>
        <end position="126"/>
    </location>
</feature>
<dbReference type="SMART" id="SM00116">
    <property type="entry name" value="CBS"/>
    <property type="match status" value="2"/>
</dbReference>
<dbReference type="Pfam" id="PF00571">
    <property type="entry name" value="CBS"/>
    <property type="match status" value="2"/>
</dbReference>